<comment type="caution">
    <text evidence="1">The sequence shown here is derived from an EMBL/GenBank/DDBJ whole genome shotgun (WGS) entry which is preliminary data.</text>
</comment>
<organism evidence="1 2">
    <name type="scientific">Dendrobium nobile</name>
    <name type="common">Orchid</name>
    <dbReference type="NCBI Taxonomy" id="94219"/>
    <lineage>
        <taxon>Eukaryota</taxon>
        <taxon>Viridiplantae</taxon>
        <taxon>Streptophyta</taxon>
        <taxon>Embryophyta</taxon>
        <taxon>Tracheophyta</taxon>
        <taxon>Spermatophyta</taxon>
        <taxon>Magnoliopsida</taxon>
        <taxon>Liliopsida</taxon>
        <taxon>Asparagales</taxon>
        <taxon>Orchidaceae</taxon>
        <taxon>Epidendroideae</taxon>
        <taxon>Malaxideae</taxon>
        <taxon>Dendrobiinae</taxon>
        <taxon>Dendrobium</taxon>
    </lineage>
</organism>
<evidence type="ECO:0000313" key="1">
    <source>
        <dbReference type="EMBL" id="KAI0504525.1"/>
    </source>
</evidence>
<dbReference type="OrthoDB" id="273823at2759"/>
<keyword evidence="2" id="KW-1185">Reference proteome</keyword>
<accession>A0A8T3B6A5</accession>
<dbReference type="AlphaFoldDB" id="A0A8T3B6A5"/>
<name>A0A8T3B6A5_DENNO</name>
<evidence type="ECO:0000313" key="2">
    <source>
        <dbReference type="Proteomes" id="UP000829196"/>
    </source>
</evidence>
<dbReference type="EMBL" id="JAGYWB010000011">
    <property type="protein sequence ID" value="KAI0504525.1"/>
    <property type="molecule type" value="Genomic_DNA"/>
</dbReference>
<proteinExistence type="predicted"/>
<dbReference type="Proteomes" id="UP000829196">
    <property type="component" value="Unassembled WGS sequence"/>
</dbReference>
<gene>
    <name evidence="1" type="ORF">KFK09_015477</name>
</gene>
<sequence>MLSAYRFIYQSRKLYNCWGMLQHICCASASVIARKAPSCYIPPYGRTGQPSFSKLFGRFSTALPFQWNKSRGELLAMMNRGLICQNYKIILYLGKSYLTSSNQLAMSLKG</sequence>
<reference evidence="1" key="1">
    <citation type="journal article" date="2022" name="Front. Genet.">
        <title>Chromosome-Scale Assembly of the Dendrobium nobile Genome Provides Insights Into the Molecular Mechanism of the Biosynthesis of the Medicinal Active Ingredient of Dendrobium.</title>
        <authorList>
            <person name="Xu Q."/>
            <person name="Niu S.-C."/>
            <person name="Li K.-L."/>
            <person name="Zheng P.-J."/>
            <person name="Zhang X.-J."/>
            <person name="Jia Y."/>
            <person name="Liu Y."/>
            <person name="Niu Y.-X."/>
            <person name="Yu L.-H."/>
            <person name="Chen D.-F."/>
            <person name="Zhang G.-Q."/>
        </authorList>
    </citation>
    <scope>NUCLEOTIDE SEQUENCE</scope>
    <source>
        <tissue evidence="1">Leaf</tissue>
    </source>
</reference>
<protein>
    <submittedName>
        <fullName evidence="1">Uncharacterized protein</fullName>
    </submittedName>
</protein>